<dbReference type="OrthoDB" id="313547at2157"/>
<feature type="transmembrane region" description="Helical" evidence="1">
    <location>
        <begin position="54"/>
        <end position="73"/>
    </location>
</feature>
<feature type="transmembrane region" description="Helical" evidence="1">
    <location>
        <begin position="79"/>
        <end position="98"/>
    </location>
</feature>
<keyword evidence="1" id="KW-0472">Membrane</keyword>
<protein>
    <recommendedName>
        <fullName evidence="4">Peptidase S54 rhomboid domain-containing protein</fullName>
    </recommendedName>
</protein>
<evidence type="ECO:0000256" key="1">
    <source>
        <dbReference type="SAM" id="Phobius"/>
    </source>
</evidence>
<feature type="transmembrane region" description="Helical" evidence="1">
    <location>
        <begin position="278"/>
        <end position="302"/>
    </location>
</feature>
<organism evidence="2 3">
    <name type="scientific">Halorubrum alkaliphilum</name>
    <dbReference type="NCBI Taxonomy" id="261290"/>
    <lineage>
        <taxon>Archaea</taxon>
        <taxon>Methanobacteriati</taxon>
        <taxon>Methanobacteriota</taxon>
        <taxon>Stenosarchaea group</taxon>
        <taxon>Halobacteria</taxon>
        <taxon>Halobacteriales</taxon>
        <taxon>Haloferacaceae</taxon>
        <taxon>Halorubrum</taxon>
    </lineage>
</organism>
<reference evidence="2" key="1">
    <citation type="submission" date="2021-03" db="EMBL/GenBank/DDBJ databases">
        <title>Genomic Encyclopedia of Type Strains, Phase IV (KMG-IV): sequencing the most valuable type-strain genomes for metagenomic binning, comparative biology and taxonomic classification.</title>
        <authorList>
            <person name="Goeker M."/>
        </authorList>
    </citation>
    <scope>NUCLEOTIDE SEQUENCE</scope>
    <source>
        <strain evidence="2">DSM 23564</strain>
    </source>
</reference>
<dbReference type="EMBL" id="JAGGKQ010000023">
    <property type="protein sequence ID" value="MBP1923504.1"/>
    <property type="molecule type" value="Genomic_DNA"/>
</dbReference>
<evidence type="ECO:0000313" key="3">
    <source>
        <dbReference type="Proteomes" id="UP000823588"/>
    </source>
</evidence>
<dbReference type="Proteomes" id="UP000823588">
    <property type="component" value="Unassembled WGS sequence"/>
</dbReference>
<dbReference type="AlphaFoldDB" id="A0A8T4GG47"/>
<keyword evidence="1" id="KW-1133">Transmembrane helix</keyword>
<feature type="transmembrane region" description="Helical" evidence="1">
    <location>
        <begin position="175"/>
        <end position="195"/>
    </location>
</feature>
<feature type="transmembrane region" description="Helical" evidence="1">
    <location>
        <begin position="133"/>
        <end position="155"/>
    </location>
</feature>
<feature type="transmembrane region" description="Helical" evidence="1">
    <location>
        <begin position="105"/>
        <end position="127"/>
    </location>
</feature>
<keyword evidence="1" id="KW-0812">Transmembrane</keyword>
<name>A0A8T4GG47_9EURY</name>
<evidence type="ECO:0008006" key="4">
    <source>
        <dbReference type="Google" id="ProtNLM"/>
    </source>
</evidence>
<feature type="transmembrane region" description="Helical" evidence="1">
    <location>
        <begin position="30"/>
        <end position="47"/>
    </location>
</feature>
<keyword evidence="3" id="KW-1185">Reference proteome</keyword>
<evidence type="ECO:0000313" key="2">
    <source>
        <dbReference type="EMBL" id="MBP1923504.1"/>
    </source>
</evidence>
<gene>
    <name evidence="2" type="ORF">J2751_002546</name>
</gene>
<accession>A0A8T4GG47</accession>
<feature type="transmembrane region" description="Helical" evidence="1">
    <location>
        <begin position="248"/>
        <end position="266"/>
    </location>
</feature>
<sequence>MTLNEHGEGDQTERVPFRTALAEGVRPSDVLLLALVPMALLWVFSLPESTRRSLAFAYADPTLLTAFTAHYVHLQFEHLLANLVGYGLLAGVGYLVATASRQRRLFVTSFVTFCLAFPFALSALNLAVPRDAIGFGFSGINMAFAGVLPLLLAVFACRRLGSEASTHPADLPVRLLPATFLLLVGWMAALALPTALGARGLAGPLVMLLGAVVAARQLRSLRPPNGPSLLGSLRSAVRRIRDRPGDGDVFVVGSVLAVAYPVVGFPTDATVDGRVINLYVHLLGFCLAFIGPYVLIVAGGFADPRTY</sequence>
<proteinExistence type="predicted"/>
<dbReference type="RefSeq" id="WP_209486427.1">
    <property type="nucleotide sequence ID" value="NZ_JAGGKQ010000023.1"/>
</dbReference>
<comment type="caution">
    <text evidence="2">The sequence shown here is derived from an EMBL/GenBank/DDBJ whole genome shotgun (WGS) entry which is preliminary data.</text>
</comment>